<organism evidence="1 2">
    <name type="scientific">Parageobacillus toebii</name>
    <dbReference type="NCBI Taxonomy" id="153151"/>
    <lineage>
        <taxon>Bacteria</taxon>
        <taxon>Bacillati</taxon>
        <taxon>Bacillota</taxon>
        <taxon>Bacilli</taxon>
        <taxon>Bacillales</taxon>
        <taxon>Anoxybacillaceae</taxon>
        <taxon>Parageobacillus</taxon>
    </lineage>
</organism>
<reference evidence="1 2" key="1">
    <citation type="submission" date="2016-01" db="EMBL/GenBank/DDBJ databases">
        <title>Draft Genome Sequences of Seven Thermophilic Sporeformers Isolated from Foods.</title>
        <authorList>
            <person name="Berendsen E.M."/>
            <person name="Wells-Bennik M.H."/>
            <person name="Krawcyk A.O."/>
            <person name="De Jong A."/>
            <person name="Holsappel S."/>
            <person name="Eijlander R.T."/>
            <person name="Kuipers O.P."/>
        </authorList>
    </citation>
    <scope>NUCLEOTIDE SEQUENCE [LARGE SCALE GENOMIC DNA]</scope>
    <source>
        <strain evidence="1 2">B4110</strain>
    </source>
</reference>
<sequence length="37" mass="4118">MLDLPYAVQSDGELAAFFDIRKSGLSLLEMPQCVDED</sequence>
<gene>
    <name evidence="1" type="ORF">B4110_3196</name>
</gene>
<dbReference type="Proteomes" id="UP000075324">
    <property type="component" value="Unassembled WGS sequence"/>
</dbReference>
<dbReference type="PATRIC" id="fig|153151.4.peg.1613"/>
<dbReference type="EMBL" id="LQYW01000165">
    <property type="protein sequence ID" value="KYD23442.1"/>
    <property type="molecule type" value="Genomic_DNA"/>
</dbReference>
<dbReference type="AlphaFoldDB" id="A0A150MGM9"/>
<evidence type="ECO:0000313" key="2">
    <source>
        <dbReference type="Proteomes" id="UP000075324"/>
    </source>
</evidence>
<proteinExistence type="predicted"/>
<name>A0A150MGM9_9BACL</name>
<protein>
    <submittedName>
        <fullName evidence="1">Uncharacterized protein</fullName>
    </submittedName>
</protein>
<accession>A0A150MGM9</accession>
<evidence type="ECO:0000313" key="1">
    <source>
        <dbReference type="EMBL" id="KYD23442.1"/>
    </source>
</evidence>
<comment type="caution">
    <text evidence="1">The sequence shown here is derived from an EMBL/GenBank/DDBJ whole genome shotgun (WGS) entry which is preliminary data.</text>
</comment>